<proteinExistence type="predicted"/>
<gene>
    <name evidence="1" type="ORF">UJA718_LOCUS30096</name>
</gene>
<dbReference type="AlphaFoldDB" id="A0A820ZMY9"/>
<evidence type="ECO:0000313" key="1">
    <source>
        <dbReference type="EMBL" id="CAF4564612.1"/>
    </source>
</evidence>
<organism evidence="1 2">
    <name type="scientific">Rotaria socialis</name>
    <dbReference type="NCBI Taxonomy" id="392032"/>
    <lineage>
        <taxon>Eukaryota</taxon>
        <taxon>Metazoa</taxon>
        <taxon>Spiralia</taxon>
        <taxon>Gnathifera</taxon>
        <taxon>Rotifera</taxon>
        <taxon>Eurotatoria</taxon>
        <taxon>Bdelloidea</taxon>
        <taxon>Philodinida</taxon>
        <taxon>Philodinidae</taxon>
        <taxon>Rotaria</taxon>
    </lineage>
</organism>
<accession>A0A820ZMY9</accession>
<evidence type="ECO:0000313" key="2">
    <source>
        <dbReference type="Proteomes" id="UP000663873"/>
    </source>
</evidence>
<dbReference type="EMBL" id="CAJOBP010010846">
    <property type="protein sequence ID" value="CAF4564612.1"/>
    <property type="molecule type" value="Genomic_DNA"/>
</dbReference>
<dbReference type="Proteomes" id="UP000663873">
    <property type="component" value="Unassembled WGS sequence"/>
</dbReference>
<keyword evidence="2" id="KW-1185">Reference proteome</keyword>
<sequence>AAIHTQHEWTKVSCCNATKTSYGSELLGDLGRWQHRRKQ</sequence>
<reference evidence="1" key="1">
    <citation type="submission" date="2021-02" db="EMBL/GenBank/DDBJ databases">
        <authorList>
            <person name="Nowell W R."/>
        </authorList>
    </citation>
    <scope>NUCLEOTIDE SEQUENCE</scope>
</reference>
<feature type="non-terminal residue" evidence="1">
    <location>
        <position position="1"/>
    </location>
</feature>
<name>A0A820ZMY9_9BILA</name>
<comment type="caution">
    <text evidence="1">The sequence shown here is derived from an EMBL/GenBank/DDBJ whole genome shotgun (WGS) entry which is preliminary data.</text>
</comment>
<protein>
    <submittedName>
        <fullName evidence="1">Uncharacterized protein</fullName>
    </submittedName>
</protein>